<dbReference type="EMBL" id="GBRH01245704">
    <property type="protein sequence ID" value="JAD52191.1"/>
    <property type="molecule type" value="Transcribed_RNA"/>
</dbReference>
<accession>A0A0A9AM33</accession>
<organism evidence="1">
    <name type="scientific">Arundo donax</name>
    <name type="common">Giant reed</name>
    <name type="synonym">Donax arundinaceus</name>
    <dbReference type="NCBI Taxonomy" id="35708"/>
    <lineage>
        <taxon>Eukaryota</taxon>
        <taxon>Viridiplantae</taxon>
        <taxon>Streptophyta</taxon>
        <taxon>Embryophyta</taxon>
        <taxon>Tracheophyta</taxon>
        <taxon>Spermatophyta</taxon>
        <taxon>Magnoliopsida</taxon>
        <taxon>Liliopsida</taxon>
        <taxon>Poales</taxon>
        <taxon>Poaceae</taxon>
        <taxon>PACMAD clade</taxon>
        <taxon>Arundinoideae</taxon>
        <taxon>Arundineae</taxon>
        <taxon>Arundo</taxon>
    </lineage>
</organism>
<reference evidence="1" key="2">
    <citation type="journal article" date="2015" name="Data Brief">
        <title>Shoot transcriptome of the giant reed, Arundo donax.</title>
        <authorList>
            <person name="Barrero R.A."/>
            <person name="Guerrero F.D."/>
            <person name="Moolhuijzen P."/>
            <person name="Goolsby J.A."/>
            <person name="Tidwell J."/>
            <person name="Bellgard S.E."/>
            <person name="Bellgard M.I."/>
        </authorList>
    </citation>
    <scope>NUCLEOTIDE SEQUENCE</scope>
    <source>
        <tissue evidence="1">Shoot tissue taken approximately 20 cm above the soil surface</tissue>
    </source>
</reference>
<reference evidence="1" key="1">
    <citation type="submission" date="2014-09" db="EMBL/GenBank/DDBJ databases">
        <authorList>
            <person name="Magalhaes I.L.F."/>
            <person name="Oliveira U."/>
            <person name="Santos F.R."/>
            <person name="Vidigal T.H.D.A."/>
            <person name="Brescovit A.D."/>
            <person name="Santos A.J."/>
        </authorList>
    </citation>
    <scope>NUCLEOTIDE SEQUENCE</scope>
    <source>
        <tissue evidence="1">Shoot tissue taken approximately 20 cm above the soil surface</tissue>
    </source>
</reference>
<protein>
    <submittedName>
        <fullName evidence="1">Uncharacterized protein</fullName>
    </submittedName>
</protein>
<dbReference type="AlphaFoldDB" id="A0A0A9AM33"/>
<name>A0A0A9AM33_ARUDO</name>
<proteinExistence type="predicted"/>
<evidence type="ECO:0000313" key="1">
    <source>
        <dbReference type="EMBL" id="JAD52191.1"/>
    </source>
</evidence>
<sequence>MTALNISIRTNTCIHIFKTDIPNNLERNKKSTKL</sequence>